<evidence type="ECO:0000313" key="1">
    <source>
        <dbReference type="EMBL" id="KAI3742412.1"/>
    </source>
</evidence>
<reference evidence="1 2" key="2">
    <citation type="journal article" date="2022" name="Mol. Ecol. Resour.">
        <title>The genomes of chicory, endive, great burdock and yacon provide insights into Asteraceae paleo-polyploidization history and plant inulin production.</title>
        <authorList>
            <person name="Fan W."/>
            <person name="Wang S."/>
            <person name="Wang H."/>
            <person name="Wang A."/>
            <person name="Jiang F."/>
            <person name="Liu H."/>
            <person name="Zhao H."/>
            <person name="Xu D."/>
            <person name="Zhang Y."/>
        </authorList>
    </citation>
    <scope>NUCLEOTIDE SEQUENCE [LARGE SCALE GENOMIC DNA]</scope>
    <source>
        <strain evidence="2">cv. Yunnan</strain>
        <tissue evidence="1">Leaves</tissue>
    </source>
</reference>
<gene>
    <name evidence="1" type="ORF">L1987_60093</name>
</gene>
<dbReference type="Proteomes" id="UP001056120">
    <property type="component" value="Linkage Group LG20"/>
</dbReference>
<dbReference type="EMBL" id="CM042037">
    <property type="protein sequence ID" value="KAI3742412.1"/>
    <property type="molecule type" value="Genomic_DNA"/>
</dbReference>
<protein>
    <submittedName>
        <fullName evidence="1">Uncharacterized protein</fullName>
    </submittedName>
</protein>
<sequence length="108" mass="12286">MEKETSTMDGGRRLRGVYDHQIRRHQVDPTEDDGVDLDLNGSAPPSSRDFQVGSTTAAARVPPWILTKELRSAVEKAVSRWMWWFREIEASVARSLFPQWVLGTELDS</sequence>
<accession>A0ACB9D767</accession>
<keyword evidence="2" id="KW-1185">Reference proteome</keyword>
<evidence type="ECO:0000313" key="2">
    <source>
        <dbReference type="Proteomes" id="UP001056120"/>
    </source>
</evidence>
<comment type="caution">
    <text evidence="1">The sequence shown here is derived from an EMBL/GenBank/DDBJ whole genome shotgun (WGS) entry which is preliminary data.</text>
</comment>
<name>A0ACB9D767_9ASTR</name>
<proteinExistence type="predicted"/>
<organism evidence="1 2">
    <name type="scientific">Smallanthus sonchifolius</name>
    <dbReference type="NCBI Taxonomy" id="185202"/>
    <lineage>
        <taxon>Eukaryota</taxon>
        <taxon>Viridiplantae</taxon>
        <taxon>Streptophyta</taxon>
        <taxon>Embryophyta</taxon>
        <taxon>Tracheophyta</taxon>
        <taxon>Spermatophyta</taxon>
        <taxon>Magnoliopsida</taxon>
        <taxon>eudicotyledons</taxon>
        <taxon>Gunneridae</taxon>
        <taxon>Pentapetalae</taxon>
        <taxon>asterids</taxon>
        <taxon>campanulids</taxon>
        <taxon>Asterales</taxon>
        <taxon>Asteraceae</taxon>
        <taxon>Asteroideae</taxon>
        <taxon>Heliantheae alliance</taxon>
        <taxon>Millerieae</taxon>
        <taxon>Smallanthus</taxon>
    </lineage>
</organism>
<reference evidence="2" key="1">
    <citation type="journal article" date="2022" name="Mol. Ecol. Resour.">
        <title>The genomes of chicory, endive, great burdock and yacon provide insights into Asteraceae palaeo-polyploidization history and plant inulin production.</title>
        <authorList>
            <person name="Fan W."/>
            <person name="Wang S."/>
            <person name="Wang H."/>
            <person name="Wang A."/>
            <person name="Jiang F."/>
            <person name="Liu H."/>
            <person name="Zhao H."/>
            <person name="Xu D."/>
            <person name="Zhang Y."/>
        </authorList>
    </citation>
    <scope>NUCLEOTIDE SEQUENCE [LARGE SCALE GENOMIC DNA]</scope>
    <source>
        <strain evidence="2">cv. Yunnan</strain>
    </source>
</reference>